<protein>
    <submittedName>
        <fullName evidence="1">Uncharacterized protein</fullName>
    </submittedName>
</protein>
<organism evidence="1">
    <name type="scientific">Phaeomonas parva</name>
    <dbReference type="NCBI Taxonomy" id="124430"/>
    <lineage>
        <taxon>Eukaryota</taxon>
        <taxon>Sar</taxon>
        <taxon>Stramenopiles</taxon>
        <taxon>Ochrophyta</taxon>
        <taxon>Pinguiophyceae</taxon>
        <taxon>Pinguiochrysidales</taxon>
        <taxon>Pinguiochrysidaceae</taxon>
        <taxon>Phaeomonas</taxon>
    </lineage>
</organism>
<name>A0A7S1U667_9STRA</name>
<proteinExistence type="predicted"/>
<dbReference type="InterPro" id="IPR026913">
    <property type="entry name" value="METTL24"/>
</dbReference>
<evidence type="ECO:0000313" key="1">
    <source>
        <dbReference type="EMBL" id="CAD9258316.1"/>
    </source>
</evidence>
<reference evidence="1" key="1">
    <citation type="submission" date="2021-01" db="EMBL/GenBank/DDBJ databases">
        <authorList>
            <person name="Corre E."/>
            <person name="Pelletier E."/>
            <person name="Niang G."/>
            <person name="Scheremetjew M."/>
            <person name="Finn R."/>
            <person name="Kale V."/>
            <person name="Holt S."/>
            <person name="Cochrane G."/>
            <person name="Meng A."/>
            <person name="Brown T."/>
            <person name="Cohen L."/>
        </authorList>
    </citation>
    <scope>NUCLEOTIDE SEQUENCE</scope>
    <source>
        <strain evidence="1">CCMP2877</strain>
    </source>
</reference>
<dbReference type="PANTHER" id="PTHR32026:SF10">
    <property type="entry name" value="METHYLTRANSFERASE-LIKE PROTEIN 24-RELATED"/>
    <property type="match status" value="1"/>
</dbReference>
<dbReference type="PANTHER" id="PTHR32026">
    <property type="entry name" value="METHYLTRANSFERASE-LIKE PROTEIN 24"/>
    <property type="match status" value="1"/>
</dbReference>
<gene>
    <name evidence="1" type="ORF">PPAR1163_LOCUS16688</name>
</gene>
<sequence length="376" mass="41427">MLRRLRAVAATQAHNISARGRAPPLLVVALAVIVGRFLGLRILPGRGCQEHYVSPAELDLTWMSAGHDAYLLQERAREDLSGTDAEKLKAYVLQTQRLFGDYAAMPDNVARARDGDPNRDDAYGVRLKGVPPAELELVEDETCFVTASCVRRYHCVSPMAGDGAACMDFFRAPSNAGANAEILEESGSGLGRCVAYSFAFTKTLDWEARMLREAPCDVYYFNPEMDAITYSALVMEAGLTAEQAARLFFQPLGFQGMYPEPRNPGPNPKELPLSSIRERLGHGNRPVSFTRIDCAGCEFAADDMDEMLLSQTRQLSIGYDKSRIPRGLHPSPEARVRRAFQQLRRVAAEQGFELFRADAAPPPGAGVTLTLISPRW</sequence>
<dbReference type="AlphaFoldDB" id="A0A7S1U667"/>
<dbReference type="EMBL" id="HBGJ01026172">
    <property type="protein sequence ID" value="CAD9258316.1"/>
    <property type="molecule type" value="Transcribed_RNA"/>
</dbReference>
<accession>A0A7S1U667</accession>